<evidence type="ECO:0000256" key="1">
    <source>
        <dbReference type="ARBA" id="ARBA00004123"/>
    </source>
</evidence>
<evidence type="ECO:0000313" key="5">
    <source>
        <dbReference type="EMBL" id="CAL1696455.1"/>
    </source>
</evidence>
<evidence type="ECO:0000313" key="6">
    <source>
        <dbReference type="Proteomes" id="UP001497453"/>
    </source>
</evidence>
<feature type="domain" description="Chromo" evidence="4">
    <location>
        <begin position="13"/>
        <end position="72"/>
    </location>
</feature>
<dbReference type="InterPro" id="IPR051219">
    <property type="entry name" value="Heterochromatin_chromo-domain"/>
</dbReference>
<dbReference type="SUPFAM" id="SSF54160">
    <property type="entry name" value="Chromo domain-like"/>
    <property type="match status" value="1"/>
</dbReference>
<dbReference type="EMBL" id="OZ037944">
    <property type="protein sequence ID" value="CAL1696455.1"/>
    <property type="molecule type" value="Genomic_DNA"/>
</dbReference>
<feature type="compositionally biased region" description="Low complexity" evidence="3">
    <location>
        <begin position="270"/>
        <end position="281"/>
    </location>
</feature>
<dbReference type="PROSITE" id="PS00598">
    <property type="entry name" value="CHROMO_1"/>
    <property type="match status" value="1"/>
</dbReference>
<dbReference type="CDD" id="cd18968">
    <property type="entry name" value="chromodomain"/>
    <property type="match status" value="1"/>
</dbReference>
<dbReference type="PROSITE" id="PS50013">
    <property type="entry name" value="CHROMO_2"/>
    <property type="match status" value="1"/>
</dbReference>
<comment type="subcellular location">
    <subcellularLocation>
        <location evidence="1">Nucleus</location>
    </subcellularLocation>
</comment>
<dbReference type="Gene3D" id="2.40.50.40">
    <property type="match status" value="1"/>
</dbReference>
<proteinExistence type="predicted"/>
<gene>
    <name evidence="5" type="ORF">GFSPODELE1_LOCUS1190</name>
</gene>
<feature type="compositionally biased region" description="Polar residues" evidence="3">
    <location>
        <begin position="282"/>
        <end position="291"/>
    </location>
</feature>
<feature type="compositionally biased region" description="Pro residues" evidence="3">
    <location>
        <begin position="253"/>
        <end position="263"/>
    </location>
</feature>
<feature type="region of interest" description="Disordered" evidence="3">
    <location>
        <begin position="504"/>
        <end position="523"/>
    </location>
</feature>
<organism evidence="5 6">
    <name type="scientific">Somion occarium</name>
    <dbReference type="NCBI Taxonomy" id="3059160"/>
    <lineage>
        <taxon>Eukaryota</taxon>
        <taxon>Fungi</taxon>
        <taxon>Dikarya</taxon>
        <taxon>Basidiomycota</taxon>
        <taxon>Agaricomycotina</taxon>
        <taxon>Agaricomycetes</taxon>
        <taxon>Polyporales</taxon>
        <taxon>Cerrenaceae</taxon>
        <taxon>Somion</taxon>
    </lineage>
</organism>
<dbReference type="InterPro" id="IPR016197">
    <property type="entry name" value="Chromo-like_dom_sf"/>
</dbReference>
<keyword evidence="2" id="KW-0539">Nucleus</keyword>
<protein>
    <recommendedName>
        <fullName evidence="4">Chromo domain-containing protein</fullName>
    </recommendedName>
</protein>
<dbReference type="InterPro" id="IPR000953">
    <property type="entry name" value="Chromo/chromo_shadow_dom"/>
</dbReference>
<name>A0ABP1CL69_9APHY</name>
<dbReference type="Pfam" id="PF00385">
    <property type="entry name" value="Chromo"/>
    <property type="match status" value="1"/>
</dbReference>
<dbReference type="InterPro" id="IPR023779">
    <property type="entry name" value="Chromodomain_CS"/>
</dbReference>
<dbReference type="SMART" id="SM00298">
    <property type="entry name" value="CHROMO"/>
    <property type="match status" value="1"/>
</dbReference>
<evidence type="ECO:0000256" key="2">
    <source>
        <dbReference type="ARBA" id="ARBA00023242"/>
    </source>
</evidence>
<keyword evidence="6" id="KW-1185">Reference proteome</keyword>
<dbReference type="InterPro" id="IPR023780">
    <property type="entry name" value="Chromo_domain"/>
</dbReference>
<dbReference type="PANTHER" id="PTHR22812">
    <property type="entry name" value="CHROMOBOX PROTEIN"/>
    <property type="match status" value="1"/>
</dbReference>
<feature type="compositionally biased region" description="Low complexity" evidence="3">
    <location>
        <begin position="190"/>
        <end position="200"/>
    </location>
</feature>
<dbReference type="Proteomes" id="UP001497453">
    <property type="component" value="Chromosome 1"/>
</dbReference>
<feature type="compositionally biased region" description="Basic residues" evidence="3">
    <location>
        <begin position="112"/>
        <end position="121"/>
    </location>
</feature>
<evidence type="ECO:0000256" key="3">
    <source>
        <dbReference type="SAM" id="MobiDB-lite"/>
    </source>
</evidence>
<feature type="compositionally biased region" description="Polar residues" evidence="3">
    <location>
        <begin position="395"/>
        <end position="409"/>
    </location>
</feature>
<reference evidence="6" key="1">
    <citation type="submission" date="2024-04" db="EMBL/GenBank/DDBJ databases">
        <authorList>
            <person name="Shaw F."/>
            <person name="Minotto A."/>
        </authorList>
    </citation>
    <scope>NUCLEOTIDE SEQUENCE [LARGE SCALE GENOMIC DNA]</scope>
</reference>
<accession>A0ABP1CL69</accession>
<feature type="compositionally biased region" description="Polar residues" evidence="3">
    <location>
        <begin position="325"/>
        <end position="336"/>
    </location>
</feature>
<evidence type="ECO:0000259" key="4">
    <source>
        <dbReference type="PROSITE" id="PS50013"/>
    </source>
</evidence>
<sequence>MAKKKKVGEEEQFHVEVITKARVNKSKWEYYVKWAGYDSEDNSWEPESNVETCDRLLKSFWRNFPPDDEDYPSGTILEAKPEWIEQEKKYFAKNFEGTLKQEKEEEEEPKQTKKSRGRKAVKREASTSSLRVGSSKKIKKEIPPSSPQSSEDESISSHPHRKRLRKPSPEYASDSSDDKPLKKIPRIHSSKSGSTVSSSSKGKERAQPTPPPTGGKATPPVQIQKVRLPATAPKSAPPVQKVDIFKGNERAQPAPPAKKPPAPQASNERASSPSSLFSAPSTPNISANKTLPSAPEPIRPKPAEPPTKPLPSHRAPGRIKLMDFSEQNTSSGSTIPTKLRIARGASGSGPKPAQAAKAVNQTTNKPSLEDIIPKKPSLSLLNFKRKPKGAEDGKSPTSPQVASATSSTGGFDFGQRSAGQSSKFSDVGSLVRSPASMHDDLPGDQLNDINYLFEEPPPPSAAPVERPKDPRRQLPRRTSMQKQDLMVEADLLLSTMMPPALAAPMHEPTGQEELTSPVAGPSGFTASRIVQQQSMSRIPKKWKWTGELYMDTGHDMATKLCSITLSDPTEPKPQGLRLNICLSTADSIRFKKLHDAPDLPTMLQASEPVQQFCRVTHKEAEDLNALKTLQTYMTKKRMFTYAHVYLDHNPVALLVVFPSTHTDICNLLKVPLYLAHDGALIAALIPWTLASEQYQKNRWTKSRSLISATEHGLDPGFTELFKTTGKQLILTHPSLQRGLRIHKFPKKLFDSLTKKPYCVWFSPTDGPMNSPGFETASLKAVLKACGAFDVGYKKDVKAIFVHVGALNTMHKVPSIANRRAKIPDLRFFTYGTHETVPPERWGVREVYPIGGCVTFTPSAFLEDPIGVYQLIKKFDEHPFWAVFLPPNVVGVIAKMVCNGIDPVSVFDSDSFVFTPLLKSIKEGEVSLLTAPPLQRYPKESLSVERRWDDPAMTWIVAQFHQMSMTPRDLLDSCMRSLQEKHANADDKTLVATIGREALEEMRQMQFQPVLMDSYRRFVVIKARKETDLNDRNDTLECTSLGEFKFRDEAFDLPKK</sequence>
<feature type="region of interest" description="Disordered" evidence="3">
    <location>
        <begin position="98"/>
        <end position="482"/>
    </location>
</feature>